<accession>A0A0F5U4C6</accession>
<reference evidence="5 9" key="3">
    <citation type="submission" date="2018-12" db="EMBL/GenBank/DDBJ databases">
        <title>Genomic insights into the evolutionary origins and pathogenicity of five Vibrio parahaemolyticus strains isolated from the shrimp with acute hepatopancreatic necrosis disease (AHPND).</title>
        <authorList>
            <person name="Yang Q."/>
            <person name="Dong X."/>
            <person name="Xie G."/>
            <person name="Fu S."/>
            <person name="Zou P."/>
            <person name="Sun J."/>
            <person name="Wang Y."/>
            <person name="Huang J."/>
        </authorList>
    </citation>
    <scope>NUCLEOTIDE SEQUENCE [LARGE SCALE GENOMIC DNA]</scope>
    <source>
        <strain evidence="5 9">20160303005-1</strain>
    </source>
</reference>
<evidence type="ECO:0000313" key="7">
    <source>
        <dbReference type="Proteomes" id="UP000037697"/>
    </source>
</evidence>
<evidence type="ECO:0000313" key="2">
    <source>
        <dbReference type="EMBL" id="KOY21370.1"/>
    </source>
</evidence>
<keyword evidence="1" id="KW-0812">Transmembrane</keyword>
<evidence type="ECO:0000313" key="8">
    <source>
        <dbReference type="Proteomes" id="UP000191946"/>
    </source>
</evidence>
<feature type="transmembrane region" description="Helical" evidence="1">
    <location>
        <begin position="6"/>
        <end position="25"/>
    </location>
</feature>
<dbReference type="EMBL" id="CP034298">
    <property type="protein sequence ID" value="QHH09805.1"/>
    <property type="molecule type" value="Genomic_DNA"/>
</dbReference>
<reference evidence="3 10" key="4">
    <citation type="submission" date="2020-04" db="EMBL/GenBank/DDBJ databases">
        <title>Whole-genome sequencing of Vibrio spp. from China reveals different genetic environments of blaCTX-M-14 among diverse lineages.</title>
        <authorList>
            <person name="Zheng Z."/>
            <person name="Ye L."/>
            <person name="Chen S."/>
        </authorList>
    </citation>
    <scope>NUCLEOTIDE SEQUENCE [LARGE SCALE GENOMIC DNA]</scope>
    <source>
        <strain evidence="3 10">Vb0551</strain>
    </source>
</reference>
<proteinExistence type="predicted"/>
<dbReference type="Proteomes" id="UP000191946">
    <property type="component" value="Unassembled WGS sequence"/>
</dbReference>
<feature type="transmembrane region" description="Helical" evidence="1">
    <location>
        <begin position="37"/>
        <end position="59"/>
    </location>
</feature>
<evidence type="ECO:0000313" key="4">
    <source>
        <dbReference type="EMBL" id="OQJ95031.1"/>
    </source>
</evidence>
<evidence type="ECO:0000256" key="1">
    <source>
        <dbReference type="SAM" id="Phobius"/>
    </source>
</evidence>
<dbReference type="EMBL" id="LIRS01000141">
    <property type="protein sequence ID" value="KOY21370.1"/>
    <property type="molecule type" value="Genomic_DNA"/>
</dbReference>
<dbReference type="Proteomes" id="UP000518904">
    <property type="component" value="Unassembled WGS sequence"/>
</dbReference>
<dbReference type="Proteomes" id="UP000464718">
    <property type="component" value="Chromosome i"/>
</dbReference>
<keyword evidence="8" id="KW-1185">Reference proteome</keyword>
<reference evidence="2 7" key="1">
    <citation type="submission" date="2015-07" db="EMBL/GenBank/DDBJ databases">
        <title>Foodborne Vibrio parahaemolyticus Isolates.</title>
        <authorList>
            <person name="Ronholm J."/>
            <person name="Petronella N."/>
            <person name="Kenwell R."/>
            <person name="Banerjee S."/>
        </authorList>
    </citation>
    <scope>NUCLEOTIDE SEQUENCE [LARGE SCALE GENOMIC DNA]</scope>
    <source>
        <strain evidence="2 7">HS-06-05</strain>
    </source>
</reference>
<reference evidence="4 8" key="2">
    <citation type="submission" date="2015-08" db="EMBL/GenBank/DDBJ databases">
        <title>Draft Genome Sequences of Vibrio parahaemolyticus Strains.</title>
        <authorList>
            <person name="Gonzalez-Escalona N."/>
            <person name="DePaola A."/>
        </authorList>
    </citation>
    <scope>NUCLEOTIDE SEQUENCE [LARGE SCALE GENOMIC DNA]</scope>
    <source>
        <strain evidence="4 8">CFSAN001621</strain>
    </source>
</reference>
<dbReference type="EMBL" id="CP034298">
    <property type="protein sequence ID" value="QHH09749.1"/>
    <property type="molecule type" value="Genomic_DNA"/>
</dbReference>
<gene>
    <name evidence="2" type="ORF">ACX05_22005</name>
    <name evidence="4" type="ORF">AKG60_26740</name>
    <name evidence="5" type="ORF">EHC69_10405</name>
    <name evidence="6" type="ORF">EHC69_10820</name>
    <name evidence="3" type="ORF">HKB16_21750</name>
</gene>
<name>A0A0F5U4C6_VIBPH</name>
<evidence type="ECO:0000313" key="3">
    <source>
        <dbReference type="EMBL" id="NMU85477.1"/>
    </source>
</evidence>
<dbReference type="Proteomes" id="UP000037697">
    <property type="component" value="Unassembled WGS sequence"/>
</dbReference>
<evidence type="ECO:0000313" key="5">
    <source>
        <dbReference type="EMBL" id="QHH09749.1"/>
    </source>
</evidence>
<evidence type="ECO:0000313" key="9">
    <source>
        <dbReference type="Proteomes" id="UP000464718"/>
    </source>
</evidence>
<dbReference type="EMBL" id="LHQV01000033">
    <property type="protein sequence ID" value="OQJ95031.1"/>
    <property type="molecule type" value="Genomic_DNA"/>
</dbReference>
<dbReference type="RefSeq" id="WP_005494805.1">
    <property type="nucleotide sequence ID" value="NZ_JABCLV010000044.1"/>
</dbReference>
<keyword evidence="1" id="KW-1133">Transmembrane helix</keyword>
<protein>
    <submittedName>
        <fullName evidence="3">Uncharacterized protein</fullName>
    </submittedName>
</protein>
<dbReference type="AlphaFoldDB" id="A0A0F5U4C6"/>
<organism evidence="3 10">
    <name type="scientific">Vibrio parahaemolyticus</name>
    <dbReference type="NCBI Taxonomy" id="670"/>
    <lineage>
        <taxon>Bacteria</taxon>
        <taxon>Pseudomonadati</taxon>
        <taxon>Pseudomonadota</taxon>
        <taxon>Gammaproteobacteria</taxon>
        <taxon>Vibrionales</taxon>
        <taxon>Vibrionaceae</taxon>
        <taxon>Vibrio</taxon>
    </lineage>
</organism>
<evidence type="ECO:0000313" key="10">
    <source>
        <dbReference type="Proteomes" id="UP000518904"/>
    </source>
</evidence>
<dbReference type="EMBL" id="JABCLB010002256">
    <property type="protein sequence ID" value="NMU85477.1"/>
    <property type="molecule type" value="Genomic_DNA"/>
</dbReference>
<evidence type="ECO:0000313" key="6">
    <source>
        <dbReference type="EMBL" id="QHH09805.1"/>
    </source>
</evidence>
<sequence length="68" mass="7659">MHAIYLPLLIFIVYAVVNSIIGFFLGERKLNKGVAGAIFGFIFAFIPPLNFIFLALLYFKKTPLNAHN</sequence>
<keyword evidence="1" id="KW-0472">Membrane</keyword>